<keyword evidence="4" id="KW-1185">Reference proteome</keyword>
<sequence>MMNVILAVKGEQAMVGMIITGHGNFASGLLSALKLLLGEPPLVWAVDFSEDQSTDELKENLLKAVSHSEESILILADIKGGSPYNQSVLIKSELTKRNIEVVSGTNLPMLILGALERKDKTVEEVAKQVLVNGKAGIDQFILKTNLQTISDRDDGI</sequence>
<dbReference type="InterPro" id="IPR004701">
    <property type="entry name" value="PTS_EIIA_man-typ"/>
</dbReference>
<dbReference type="AlphaFoldDB" id="A0A7X2NNE2"/>
<dbReference type="Gene3D" id="3.40.50.510">
    <property type="entry name" value="Phosphotransferase system, mannose-type IIA component"/>
    <property type="match status" value="1"/>
</dbReference>
<evidence type="ECO:0000259" key="2">
    <source>
        <dbReference type="PROSITE" id="PS51096"/>
    </source>
</evidence>
<evidence type="ECO:0000313" key="4">
    <source>
        <dbReference type="Proteomes" id="UP000429958"/>
    </source>
</evidence>
<dbReference type="EMBL" id="VUMD01000018">
    <property type="protein sequence ID" value="MSS38102.1"/>
    <property type="molecule type" value="Genomic_DNA"/>
</dbReference>
<dbReference type="GO" id="GO:0016740">
    <property type="term" value="F:transferase activity"/>
    <property type="evidence" value="ECO:0007669"/>
    <property type="project" value="UniProtKB-KW"/>
</dbReference>
<comment type="caution">
    <text evidence="3">The sequence shown here is derived from an EMBL/GenBank/DDBJ whole genome shotgun (WGS) entry which is preliminary data.</text>
</comment>
<proteinExistence type="predicted"/>
<dbReference type="Pfam" id="PF03610">
    <property type="entry name" value="EIIA-man"/>
    <property type="match status" value="1"/>
</dbReference>
<evidence type="ECO:0000313" key="3">
    <source>
        <dbReference type="EMBL" id="MSS38102.1"/>
    </source>
</evidence>
<dbReference type="GO" id="GO:0016020">
    <property type="term" value="C:membrane"/>
    <property type="evidence" value="ECO:0007669"/>
    <property type="project" value="InterPro"/>
</dbReference>
<keyword evidence="1" id="KW-0808">Transferase</keyword>
<dbReference type="PANTHER" id="PTHR33799:SF1">
    <property type="entry name" value="PTS SYSTEM MANNOSE-SPECIFIC EIIAB COMPONENT-RELATED"/>
    <property type="match status" value="1"/>
</dbReference>
<reference evidence="3 4" key="1">
    <citation type="submission" date="2019-08" db="EMBL/GenBank/DDBJ databases">
        <title>In-depth cultivation of the pig gut microbiome towards novel bacterial diversity and tailored functional studies.</title>
        <authorList>
            <person name="Wylensek D."/>
            <person name="Hitch T.C.A."/>
            <person name="Clavel T."/>
        </authorList>
    </citation>
    <scope>NUCLEOTIDE SEQUENCE [LARGE SCALE GENOMIC DNA]</scope>
    <source>
        <strain evidence="3 4">WCA-389-WT-23D1</strain>
    </source>
</reference>
<protein>
    <submittedName>
        <fullName evidence="3">PTS fructose transporter subunit IIA</fullName>
    </submittedName>
</protein>
<dbReference type="PROSITE" id="PS51096">
    <property type="entry name" value="PTS_EIIA_TYPE_4"/>
    <property type="match status" value="1"/>
</dbReference>
<dbReference type="GO" id="GO:0009401">
    <property type="term" value="P:phosphoenolpyruvate-dependent sugar phosphotransferase system"/>
    <property type="evidence" value="ECO:0007669"/>
    <property type="project" value="InterPro"/>
</dbReference>
<organism evidence="3 4">
    <name type="scientific">Clostridium porci</name>
    <dbReference type="NCBI Taxonomy" id="2605778"/>
    <lineage>
        <taxon>Bacteria</taxon>
        <taxon>Bacillati</taxon>
        <taxon>Bacillota</taxon>
        <taxon>Clostridia</taxon>
        <taxon>Eubacteriales</taxon>
        <taxon>Clostridiaceae</taxon>
        <taxon>Clostridium</taxon>
    </lineage>
</organism>
<dbReference type="InterPro" id="IPR036662">
    <property type="entry name" value="PTS_EIIA_man-typ_sf"/>
</dbReference>
<name>A0A7X2NNE2_9CLOT</name>
<feature type="domain" description="PTS EIIA type-4" evidence="2">
    <location>
        <begin position="14"/>
        <end position="137"/>
    </location>
</feature>
<evidence type="ECO:0000256" key="1">
    <source>
        <dbReference type="ARBA" id="ARBA00022679"/>
    </source>
</evidence>
<accession>A0A7X2NNE2</accession>
<gene>
    <name evidence="3" type="ORF">FYJ39_16545</name>
</gene>
<dbReference type="PANTHER" id="PTHR33799">
    <property type="entry name" value="PTS PERMEASE-RELATED-RELATED"/>
    <property type="match status" value="1"/>
</dbReference>
<dbReference type="InterPro" id="IPR051471">
    <property type="entry name" value="Bacterial_PTS_sugar_comp"/>
</dbReference>
<dbReference type="SUPFAM" id="SSF53062">
    <property type="entry name" value="PTS system fructose IIA component-like"/>
    <property type="match status" value="1"/>
</dbReference>
<dbReference type="Proteomes" id="UP000429958">
    <property type="component" value="Unassembled WGS sequence"/>
</dbReference>